<dbReference type="PROSITE" id="PS50886">
    <property type="entry name" value="TRBD"/>
    <property type="match status" value="1"/>
</dbReference>
<dbReference type="GO" id="GO:0000049">
    <property type="term" value="F:tRNA binding"/>
    <property type="evidence" value="ECO:0007669"/>
    <property type="project" value="UniProtKB-UniRule"/>
</dbReference>
<evidence type="ECO:0000313" key="7">
    <source>
        <dbReference type="Proteomes" id="UP000708148"/>
    </source>
</evidence>
<dbReference type="Pfam" id="PF01588">
    <property type="entry name" value="tRNA_bind"/>
    <property type="match status" value="1"/>
</dbReference>
<accession>A0A8S1IK92</accession>
<name>A0A8S1IK92_9CHLO</name>
<dbReference type="PANTHER" id="PTHR11586:SF33">
    <property type="entry name" value="AMINOACYL TRNA SYNTHASE COMPLEX-INTERACTING MULTIFUNCTIONAL PROTEIN 1"/>
    <property type="match status" value="1"/>
</dbReference>
<evidence type="ECO:0000313" key="6">
    <source>
        <dbReference type="EMBL" id="CAD7695105.1"/>
    </source>
</evidence>
<dbReference type="Gene3D" id="2.40.50.140">
    <property type="entry name" value="Nucleic acid-binding proteins"/>
    <property type="match status" value="1"/>
</dbReference>
<protein>
    <recommendedName>
        <fullName evidence="5">tRNA-binding domain-containing protein</fullName>
    </recommendedName>
</protein>
<dbReference type="SUPFAM" id="SSF50249">
    <property type="entry name" value="Nucleic acid-binding proteins"/>
    <property type="match status" value="1"/>
</dbReference>
<reference evidence="6" key="1">
    <citation type="submission" date="2020-12" db="EMBL/GenBank/DDBJ databases">
        <authorList>
            <person name="Iha C."/>
        </authorList>
    </citation>
    <scope>NUCLEOTIDE SEQUENCE</scope>
</reference>
<dbReference type="InterPro" id="IPR051270">
    <property type="entry name" value="Tyrosine-tRNA_ligase_regulator"/>
</dbReference>
<dbReference type="EMBL" id="CAJHUC010000306">
    <property type="protein sequence ID" value="CAD7695105.1"/>
    <property type="molecule type" value="Genomic_DNA"/>
</dbReference>
<evidence type="ECO:0000256" key="1">
    <source>
        <dbReference type="ARBA" id="ARBA00022555"/>
    </source>
</evidence>
<dbReference type="Proteomes" id="UP000708148">
    <property type="component" value="Unassembled WGS sequence"/>
</dbReference>
<feature type="domain" description="TRNA-binding" evidence="5">
    <location>
        <begin position="116"/>
        <end position="219"/>
    </location>
</feature>
<evidence type="ECO:0000256" key="3">
    <source>
        <dbReference type="PROSITE-ProRule" id="PRU00209"/>
    </source>
</evidence>
<gene>
    <name evidence="6" type="ORF">OSTQU699_LOCUS465</name>
</gene>
<keyword evidence="7" id="KW-1185">Reference proteome</keyword>
<sequence>MALLSRLPRAAVAARGLTLHSIAAFRGRFPGPDSTLLSVASRISALPFEANFAQGFPALCFEANLAKWISSNVSETITPGGSDASPAAGQSSQAVRGKARPPWSRYTRFGERLKTNIDALDIRVGEITGADAHPRSEELVVQEVGVGEGETRTVVSRFGRIFGKEDLVGRRVVVLCNTKMRKMLGVMSNGLILCARDAALDIVQLLEPPQRAVVGERVQFGSRVIKQGRPVTPTTASRWKLWSEMQPLLKTGPDGAVAYNGQIMYTKAGPVKAPKVIKGSVTALVWRELKPEEAEAHAQRLQQSARAASNEPAPAVL</sequence>
<dbReference type="InterPro" id="IPR012340">
    <property type="entry name" value="NA-bd_OB-fold"/>
</dbReference>
<feature type="region of interest" description="Disordered" evidence="4">
    <location>
        <begin position="79"/>
        <end position="102"/>
    </location>
</feature>
<comment type="caution">
    <text evidence="6">The sequence shown here is derived from an EMBL/GenBank/DDBJ whole genome shotgun (WGS) entry which is preliminary data.</text>
</comment>
<organism evidence="6 7">
    <name type="scientific">Ostreobium quekettii</name>
    <dbReference type="NCBI Taxonomy" id="121088"/>
    <lineage>
        <taxon>Eukaryota</taxon>
        <taxon>Viridiplantae</taxon>
        <taxon>Chlorophyta</taxon>
        <taxon>core chlorophytes</taxon>
        <taxon>Ulvophyceae</taxon>
        <taxon>TCBD clade</taxon>
        <taxon>Bryopsidales</taxon>
        <taxon>Ostreobineae</taxon>
        <taxon>Ostreobiaceae</taxon>
        <taxon>Ostreobium</taxon>
    </lineage>
</organism>
<dbReference type="PANTHER" id="PTHR11586">
    <property type="entry name" value="TRNA-AMINOACYLATION COFACTOR ARC1 FAMILY MEMBER"/>
    <property type="match status" value="1"/>
</dbReference>
<evidence type="ECO:0000259" key="5">
    <source>
        <dbReference type="PROSITE" id="PS50886"/>
    </source>
</evidence>
<dbReference type="OrthoDB" id="19141at2759"/>
<proteinExistence type="predicted"/>
<keyword evidence="1 3" id="KW-0820">tRNA-binding</keyword>
<evidence type="ECO:0000256" key="4">
    <source>
        <dbReference type="SAM" id="MobiDB-lite"/>
    </source>
</evidence>
<keyword evidence="2 3" id="KW-0694">RNA-binding</keyword>
<dbReference type="InterPro" id="IPR002547">
    <property type="entry name" value="tRNA-bd_dom"/>
</dbReference>
<dbReference type="AlphaFoldDB" id="A0A8S1IK92"/>
<evidence type="ECO:0000256" key="2">
    <source>
        <dbReference type="ARBA" id="ARBA00022884"/>
    </source>
</evidence>